<dbReference type="EMBL" id="MRTF01000003">
    <property type="protein sequence ID" value="OME93541.1"/>
    <property type="molecule type" value="Genomic_DNA"/>
</dbReference>
<comment type="similarity">
    <text evidence="2 6">Belongs to the zinc-containing alcohol dehydrogenase family.</text>
</comment>
<evidence type="ECO:0000256" key="4">
    <source>
        <dbReference type="ARBA" id="ARBA00022833"/>
    </source>
</evidence>
<evidence type="ECO:0000313" key="9">
    <source>
        <dbReference type="Proteomes" id="UP000187074"/>
    </source>
</evidence>
<keyword evidence="3 6" id="KW-0479">Metal-binding</keyword>
<dbReference type="SUPFAM" id="SSF51735">
    <property type="entry name" value="NAD(P)-binding Rossmann-fold domains"/>
    <property type="match status" value="1"/>
</dbReference>
<dbReference type="InterPro" id="IPR045306">
    <property type="entry name" value="SDH-like"/>
</dbReference>
<name>A0A1R1B350_PAELA</name>
<dbReference type="Gene3D" id="3.40.50.720">
    <property type="entry name" value="NAD(P)-binding Rossmann-like Domain"/>
    <property type="match status" value="1"/>
</dbReference>
<gene>
    <name evidence="8" type="ORF">BK123_09740</name>
</gene>
<dbReference type="PANTHER" id="PTHR43161:SF9">
    <property type="entry name" value="SORBITOL DEHYDROGENASE"/>
    <property type="match status" value="1"/>
</dbReference>
<dbReference type="Pfam" id="PF00107">
    <property type="entry name" value="ADH_zinc_N"/>
    <property type="match status" value="1"/>
</dbReference>
<dbReference type="InterPro" id="IPR013149">
    <property type="entry name" value="ADH-like_C"/>
</dbReference>
<reference evidence="8 9" key="1">
    <citation type="submission" date="2016-11" db="EMBL/GenBank/DDBJ databases">
        <title>Paenibacillus species isolates.</title>
        <authorList>
            <person name="Beno S.M."/>
        </authorList>
    </citation>
    <scope>NUCLEOTIDE SEQUENCE [LARGE SCALE GENOMIC DNA]</scope>
    <source>
        <strain evidence="8 9">FSL F4-0100</strain>
    </source>
</reference>
<protein>
    <submittedName>
        <fullName evidence="8">Alcohol dehydrogenase</fullName>
    </submittedName>
</protein>
<feature type="domain" description="Enoyl reductase (ER)" evidence="7">
    <location>
        <begin position="19"/>
        <end position="353"/>
    </location>
</feature>
<dbReference type="PANTHER" id="PTHR43161">
    <property type="entry name" value="SORBITOL DEHYDROGENASE"/>
    <property type="match status" value="1"/>
</dbReference>
<dbReference type="GO" id="GO:0016616">
    <property type="term" value="F:oxidoreductase activity, acting on the CH-OH group of donors, NAD or NADP as acceptor"/>
    <property type="evidence" value="ECO:0007669"/>
    <property type="project" value="InterPro"/>
</dbReference>
<dbReference type="Pfam" id="PF08240">
    <property type="entry name" value="ADH_N"/>
    <property type="match status" value="1"/>
</dbReference>
<dbReference type="PROSITE" id="PS00059">
    <property type="entry name" value="ADH_ZINC"/>
    <property type="match status" value="1"/>
</dbReference>
<dbReference type="InterPro" id="IPR002328">
    <property type="entry name" value="ADH_Zn_CS"/>
</dbReference>
<evidence type="ECO:0000259" key="7">
    <source>
        <dbReference type="SMART" id="SM00829"/>
    </source>
</evidence>
<organism evidence="8 9">
    <name type="scientific">Paenibacillus lautus</name>
    <name type="common">Bacillus lautus</name>
    <dbReference type="NCBI Taxonomy" id="1401"/>
    <lineage>
        <taxon>Bacteria</taxon>
        <taxon>Bacillati</taxon>
        <taxon>Bacillota</taxon>
        <taxon>Bacilli</taxon>
        <taxon>Bacillales</taxon>
        <taxon>Paenibacillaceae</taxon>
        <taxon>Paenibacillus</taxon>
    </lineage>
</organism>
<dbReference type="InterPro" id="IPR013154">
    <property type="entry name" value="ADH-like_N"/>
</dbReference>
<evidence type="ECO:0000256" key="5">
    <source>
        <dbReference type="ARBA" id="ARBA00023002"/>
    </source>
</evidence>
<accession>A0A1R1B350</accession>
<evidence type="ECO:0000256" key="3">
    <source>
        <dbReference type="ARBA" id="ARBA00022723"/>
    </source>
</evidence>
<dbReference type="Proteomes" id="UP000187074">
    <property type="component" value="Unassembled WGS sequence"/>
</dbReference>
<dbReference type="AlphaFoldDB" id="A0A1R1B350"/>
<sequence>MRGECSLSQPNMMSAAVLDRPLSIEVKQVPIPEPKPDEALIQVYCIGICGSDVHYYEHGRIGRYEVKEPLILGHELAGVVVRTGEKVRNVSALDRVAVEPGVTCRRCSYCKSGRYNLCPDVVFMATPPVDGAWAEYVAVRSDFLFRLPDEMSFEEGALLEPLSVGLHAVRRGRIHPEDRVLVLGLGPIGLLAMEAAKMSGASQVYGSDVVEYRRNLALQMEASGVINPMDESVPQRLNELTGGKGIDLIIETSGNAGAIADSIGYVNRGGRIVYVGLPTKDAIPVDIGALVDAELDVYGVFRYANTYPAAIQMLQNKGSRIRDIITHQFSLDQIEEAVELARTHKDTSVKVMIYPHSTA</sequence>
<dbReference type="SUPFAM" id="SSF50129">
    <property type="entry name" value="GroES-like"/>
    <property type="match status" value="1"/>
</dbReference>
<evidence type="ECO:0000256" key="1">
    <source>
        <dbReference type="ARBA" id="ARBA00001947"/>
    </source>
</evidence>
<dbReference type="Gene3D" id="3.90.180.10">
    <property type="entry name" value="Medium-chain alcohol dehydrogenases, catalytic domain"/>
    <property type="match status" value="1"/>
</dbReference>
<dbReference type="SMART" id="SM00829">
    <property type="entry name" value="PKS_ER"/>
    <property type="match status" value="1"/>
</dbReference>
<keyword evidence="4 6" id="KW-0862">Zinc</keyword>
<dbReference type="GO" id="GO:0008270">
    <property type="term" value="F:zinc ion binding"/>
    <property type="evidence" value="ECO:0007669"/>
    <property type="project" value="InterPro"/>
</dbReference>
<dbReference type="InterPro" id="IPR036291">
    <property type="entry name" value="NAD(P)-bd_dom_sf"/>
</dbReference>
<evidence type="ECO:0000256" key="2">
    <source>
        <dbReference type="ARBA" id="ARBA00008072"/>
    </source>
</evidence>
<comment type="caution">
    <text evidence="8">The sequence shown here is derived from an EMBL/GenBank/DDBJ whole genome shotgun (WGS) entry which is preliminary data.</text>
</comment>
<dbReference type="CDD" id="cd05285">
    <property type="entry name" value="sorbitol_DH"/>
    <property type="match status" value="1"/>
</dbReference>
<keyword evidence="5" id="KW-0560">Oxidoreductase</keyword>
<evidence type="ECO:0000313" key="8">
    <source>
        <dbReference type="EMBL" id="OME93541.1"/>
    </source>
</evidence>
<evidence type="ECO:0000256" key="6">
    <source>
        <dbReference type="RuleBase" id="RU361277"/>
    </source>
</evidence>
<dbReference type="STRING" id="1401.BK123_09740"/>
<comment type="cofactor">
    <cofactor evidence="1 6">
        <name>Zn(2+)</name>
        <dbReference type="ChEBI" id="CHEBI:29105"/>
    </cofactor>
</comment>
<dbReference type="InterPro" id="IPR020843">
    <property type="entry name" value="ER"/>
</dbReference>
<dbReference type="InterPro" id="IPR011032">
    <property type="entry name" value="GroES-like_sf"/>
</dbReference>
<proteinExistence type="inferred from homology"/>